<dbReference type="KEGG" id="cpae:CPAST_c34120"/>
<dbReference type="Proteomes" id="UP000028042">
    <property type="component" value="Unassembled WGS sequence"/>
</dbReference>
<evidence type="ECO:0000313" key="5">
    <source>
        <dbReference type="Proteomes" id="UP000030905"/>
    </source>
</evidence>
<organism evidence="2 5">
    <name type="scientific">Clostridium pasteurianum DSM 525 = ATCC 6013</name>
    <dbReference type="NCBI Taxonomy" id="1262449"/>
    <lineage>
        <taxon>Bacteria</taxon>
        <taxon>Bacillati</taxon>
        <taxon>Bacillota</taxon>
        <taxon>Clostridia</taxon>
        <taxon>Eubacteriales</taxon>
        <taxon>Clostridiaceae</taxon>
        <taxon>Clostridium</taxon>
    </lineage>
</organism>
<dbReference type="InterPro" id="IPR050289">
    <property type="entry name" value="TorD/DmsD_chaperones"/>
</dbReference>
<name>A0A0H3JAE5_CLOPA</name>
<evidence type="ECO:0000313" key="3">
    <source>
        <dbReference type="EMBL" id="KRU14509.1"/>
    </source>
</evidence>
<dbReference type="PATRIC" id="fig|1262449.3.peg.2947"/>
<dbReference type="Pfam" id="PF02613">
    <property type="entry name" value="Nitrate_red_del"/>
    <property type="match status" value="1"/>
</dbReference>
<reference evidence="3 4" key="3">
    <citation type="journal article" name="Genome Announc.">
        <title>Improved Draft Genome Sequence of Clostridium pasteurianum Strain ATCC 6013 (DSM 525) Using a Hybrid Next-Generation Sequencing Approach.</title>
        <authorList>
            <person name="Pyne M.E."/>
            <person name="Utturkar S."/>
            <person name="Brown S.D."/>
            <person name="Moo-Young M."/>
            <person name="Chung D.A."/>
            <person name="Chou C.P."/>
        </authorList>
    </citation>
    <scope>NUCLEOTIDE SEQUENCE [LARGE SCALE GENOMIC DNA]</scope>
    <source>
        <strain evidence="3 4">ATCC 6013</strain>
    </source>
</reference>
<dbReference type="GeneID" id="93075515"/>
<dbReference type="eggNOG" id="COG3381">
    <property type="taxonomic scope" value="Bacteria"/>
</dbReference>
<dbReference type="EMBL" id="CP009268">
    <property type="protein sequence ID" value="AJA53466.1"/>
    <property type="molecule type" value="Genomic_DNA"/>
</dbReference>
<keyword evidence="5" id="KW-1185">Reference proteome</keyword>
<evidence type="ECO:0000256" key="1">
    <source>
        <dbReference type="ARBA" id="ARBA00023186"/>
    </source>
</evidence>
<dbReference type="AlphaFoldDB" id="A0A0H3JAE5"/>
<reference evidence="3" key="2">
    <citation type="submission" date="2015-10" db="EMBL/GenBank/DDBJ databases">
        <title>Improved Draft Genome Sequence of Clostridium pasteurianum Strain ATCC 6013 (DSM 525) Using a Hybrid Next-Generation Sequencing Approach.</title>
        <authorList>
            <person name="Pyne M.E."/>
            <person name="Utturkar S.M."/>
            <person name="Brown S.D."/>
            <person name="Moo-Young M."/>
            <person name="Chung D.A."/>
            <person name="Chou P.C."/>
        </authorList>
    </citation>
    <scope>NUCLEOTIDE SEQUENCE</scope>
    <source>
        <strain evidence="3">ATCC 6013</strain>
    </source>
</reference>
<reference evidence="2 5" key="1">
    <citation type="journal article" date="2015" name="Genome Announc.">
        <title>Complete Genome Sequence of the Nitrogen-Fixing and Solvent-Producing Clostridium pasteurianum DSM 525.</title>
        <authorList>
            <person name="Poehlein A."/>
            <person name="Grosse-Honebrink A."/>
            <person name="Zhang Y."/>
            <person name="Minton N.P."/>
            <person name="Daniel R."/>
        </authorList>
    </citation>
    <scope>NUCLEOTIDE SEQUENCE [LARGE SCALE GENOMIC DNA]</scope>
    <source>
        <strain evidence="2">DSM 525</strain>
        <strain evidence="5">DSM 525 / ATCC 6013</strain>
    </source>
</reference>
<dbReference type="PANTHER" id="PTHR34227">
    <property type="entry name" value="CHAPERONE PROTEIN YCDY"/>
    <property type="match status" value="1"/>
</dbReference>
<keyword evidence="1" id="KW-0143">Chaperone</keyword>
<dbReference type="InterPro" id="IPR020945">
    <property type="entry name" value="DMSO/NO3_reduct_chaperone"/>
</dbReference>
<evidence type="ECO:0000313" key="2">
    <source>
        <dbReference type="EMBL" id="AJA53466.1"/>
    </source>
</evidence>
<dbReference type="RefSeq" id="WP_003446394.1">
    <property type="nucleotide sequence ID" value="NZ_ANZB01000011.1"/>
</dbReference>
<evidence type="ECO:0000313" key="4">
    <source>
        <dbReference type="Proteomes" id="UP000028042"/>
    </source>
</evidence>
<dbReference type="KEGG" id="cpat:CLPA_c34120"/>
<dbReference type="SUPFAM" id="SSF89155">
    <property type="entry name" value="TorD-like"/>
    <property type="match status" value="1"/>
</dbReference>
<sequence>MIDQRESIEILIASRTYLYGIFHNIFGAEPSREQLKLVTAHTTTDALELLDMEDNHSMVDAAEFLKSIAYKIKDDFIDKLKMEYTRLLIGPEKMPAPPWESVYITKERILFRESTLQVRKIYMKHGIIPTRYLHVADDHIALELEFIFCLSKKMQKEFENENMEIVVQLLKDQKNFLEYHLQKWIPDFANAMQKSDSKLYYPEMANILKEFLVIDYDIIIEVLDNINLKR</sequence>
<dbReference type="InterPro" id="IPR036411">
    <property type="entry name" value="TorD-like_sf"/>
</dbReference>
<protein>
    <submittedName>
        <fullName evidence="2">Cytoplasmic chaperone TorD family protein</fullName>
    </submittedName>
    <submittedName>
        <fullName evidence="3">TorD-like chaperone</fullName>
    </submittedName>
</protein>
<dbReference type="Proteomes" id="UP000030905">
    <property type="component" value="Chromosome"/>
</dbReference>
<gene>
    <name evidence="2" type="ORF">CLPA_c34120</name>
    <name evidence="3" type="ORF">CP6013_03768</name>
</gene>
<accession>A0A0H3JAE5</accession>
<dbReference type="EMBL" id="JPGY02000001">
    <property type="protein sequence ID" value="KRU14509.1"/>
    <property type="molecule type" value="Genomic_DNA"/>
</dbReference>
<dbReference type="Gene3D" id="1.10.3480.10">
    <property type="entry name" value="TorD-like"/>
    <property type="match status" value="1"/>
</dbReference>
<dbReference type="PANTHER" id="PTHR34227:SF1">
    <property type="entry name" value="DIMETHYL SULFOXIDE REDUCTASE CHAPERONE-RELATED"/>
    <property type="match status" value="1"/>
</dbReference>
<proteinExistence type="predicted"/>